<dbReference type="AlphaFoldDB" id="A0A4V4HBS2"/>
<protein>
    <recommendedName>
        <fullName evidence="4">Alpha-type protein kinase domain-containing protein</fullName>
    </recommendedName>
</protein>
<keyword evidence="3" id="KW-0418">Kinase</keyword>
<evidence type="ECO:0000256" key="3">
    <source>
        <dbReference type="ARBA" id="ARBA00022777"/>
    </source>
</evidence>
<dbReference type="InterPro" id="IPR004166">
    <property type="entry name" value="a-kinase_dom"/>
</dbReference>
<dbReference type="Gene3D" id="3.20.200.10">
    <property type="entry name" value="MHCK/EF2 kinase"/>
    <property type="match status" value="1"/>
</dbReference>
<proteinExistence type="predicted"/>
<dbReference type="InterPro" id="IPR011009">
    <property type="entry name" value="Kinase-like_dom_sf"/>
</dbReference>
<dbReference type="SUPFAM" id="SSF56112">
    <property type="entry name" value="Protein kinase-like (PK-like)"/>
    <property type="match status" value="1"/>
</dbReference>
<dbReference type="EMBL" id="ML179904">
    <property type="protein sequence ID" value="THU80435.1"/>
    <property type="molecule type" value="Genomic_DNA"/>
</dbReference>
<dbReference type="Pfam" id="PF02816">
    <property type="entry name" value="Alpha_kinase"/>
    <property type="match status" value="1"/>
</dbReference>
<dbReference type="GO" id="GO:0004674">
    <property type="term" value="F:protein serine/threonine kinase activity"/>
    <property type="evidence" value="ECO:0007669"/>
    <property type="project" value="UniProtKB-KW"/>
</dbReference>
<keyword evidence="6" id="KW-1185">Reference proteome</keyword>
<accession>A0A4V4HBS2</accession>
<name>A0A4V4HBS2_DENBC</name>
<evidence type="ECO:0000256" key="1">
    <source>
        <dbReference type="ARBA" id="ARBA00022527"/>
    </source>
</evidence>
<evidence type="ECO:0000259" key="4">
    <source>
        <dbReference type="Pfam" id="PF02816"/>
    </source>
</evidence>
<evidence type="ECO:0000313" key="6">
    <source>
        <dbReference type="Proteomes" id="UP000297245"/>
    </source>
</evidence>
<gene>
    <name evidence="5" type="ORF">K435DRAFT_874373</name>
</gene>
<keyword evidence="2" id="KW-0808">Transferase</keyword>
<reference evidence="5 6" key="1">
    <citation type="journal article" date="2019" name="Nat. Ecol. Evol.">
        <title>Megaphylogeny resolves global patterns of mushroom evolution.</title>
        <authorList>
            <person name="Varga T."/>
            <person name="Krizsan K."/>
            <person name="Foldi C."/>
            <person name="Dima B."/>
            <person name="Sanchez-Garcia M."/>
            <person name="Sanchez-Ramirez S."/>
            <person name="Szollosi G.J."/>
            <person name="Szarkandi J.G."/>
            <person name="Papp V."/>
            <person name="Albert L."/>
            <person name="Andreopoulos W."/>
            <person name="Angelini C."/>
            <person name="Antonin V."/>
            <person name="Barry K.W."/>
            <person name="Bougher N.L."/>
            <person name="Buchanan P."/>
            <person name="Buyck B."/>
            <person name="Bense V."/>
            <person name="Catcheside P."/>
            <person name="Chovatia M."/>
            <person name="Cooper J."/>
            <person name="Damon W."/>
            <person name="Desjardin D."/>
            <person name="Finy P."/>
            <person name="Geml J."/>
            <person name="Haridas S."/>
            <person name="Hughes K."/>
            <person name="Justo A."/>
            <person name="Karasinski D."/>
            <person name="Kautmanova I."/>
            <person name="Kiss B."/>
            <person name="Kocsube S."/>
            <person name="Kotiranta H."/>
            <person name="LaButti K.M."/>
            <person name="Lechner B.E."/>
            <person name="Liimatainen K."/>
            <person name="Lipzen A."/>
            <person name="Lukacs Z."/>
            <person name="Mihaltcheva S."/>
            <person name="Morgado L.N."/>
            <person name="Niskanen T."/>
            <person name="Noordeloos M.E."/>
            <person name="Ohm R.A."/>
            <person name="Ortiz-Santana B."/>
            <person name="Ovrebo C."/>
            <person name="Racz N."/>
            <person name="Riley R."/>
            <person name="Savchenko A."/>
            <person name="Shiryaev A."/>
            <person name="Soop K."/>
            <person name="Spirin V."/>
            <person name="Szebenyi C."/>
            <person name="Tomsovsky M."/>
            <person name="Tulloss R.E."/>
            <person name="Uehling J."/>
            <person name="Grigoriev I.V."/>
            <person name="Vagvolgyi C."/>
            <person name="Papp T."/>
            <person name="Martin F.M."/>
            <person name="Miettinen O."/>
            <person name="Hibbett D.S."/>
            <person name="Nagy L.G."/>
        </authorList>
    </citation>
    <scope>NUCLEOTIDE SEQUENCE [LARGE SCALE GENOMIC DNA]</scope>
    <source>
        <strain evidence="5 6">CBS 962.96</strain>
    </source>
</reference>
<organism evidence="5 6">
    <name type="scientific">Dendrothele bispora (strain CBS 962.96)</name>
    <dbReference type="NCBI Taxonomy" id="1314807"/>
    <lineage>
        <taxon>Eukaryota</taxon>
        <taxon>Fungi</taxon>
        <taxon>Dikarya</taxon>
        <taxon>Basidiomycota</taxon>
        <taxon>Agaricomycotina</taxon>
        <taxon>Agaricomycetes</taxon>
        <taxon>Agaricomycetidae</taxon>
        <taxon>Agaricales</taxon>
        <taxon>Agaricales incertae sedis</taxon>
        <taxon>Dendrothele</taxon>
    </lineage>
</organism>
<keyword evidence="1" id="KW-0723">Serine/threonine-protein kinase</keyword>
<evidence type="ECO:0000256" key="2">
    <source>
        <dbReference type="ARBA" id="ARBA00022679"/>
    </source>
</evidence>
<dbReference type="Proteomes" id="UP000297245">
    <property type="component" value="Unassembled WGS sequence"/>
</dbReference>
<feature type="domain" description="Alpha-type protein kinase" evidence="4">
    <location>
        <begin position="333"/>
        <end position="499"/>
    </location>
</feature>
<dbReference type="OrthoDB" id="301415at2759"/>
<sequence>MCFITQNWPQCEDCGAVSTTIPDSRTTCGGCYQNRKKNAGNQPDSQDSIEEKARQAQQLKEDERRNGMSARGLIGANRKISAAPRAGAANNAVRLITTYLCSIGEKGSNPKSRLGVSHKDFPETTSLNDAVDDLLKQINTTWDRSCSHSLTSNFLTLKFHNGQNFILNSDKGTLGELLSINESQLPADLTKRCPGTYKPRAPFIWLEAIIMVEEFEQYFECEVPHFVLNNVEINRRKRNAQKAGLGNANGSKISRLKLASSANARRLTSSFTPAGYSEIKLAIAEVRISKTGVVSVTWPDLNDEGITIEDASISDVEFAHGKSQRVYSLKFRGGNWAAKRYYNIGDGPEEFIDIEKNKLELEREGIRLSQTFYFLKHFGTHAESNEVDIGDDLTVAEFLLALEVVEVHGHASRASGVNQDAFLDRMPAEHGGDDASSLDKNIWSVAWLLEKMRAKQSSKWSGTNAHPTYTNNKLGNVLNAFAHFVYQYSQNTIVIADIQSK</sequence>
<evidence type="ECO:0000313" key="5">
    <source>
        <dbReference type="EMBL" id="THU80435.1"/>
    </source>
</evidence>
<dbReference type="GO" id="GO:0005524">
    <property type="term" value="F:ATP binding"/>
    <property type="evidence" value="ECO:0007669"/>
    <property type="project" value="InterPro"/>
</dbReference>